<dbReference type="OrthoDB" id="4941235at2"/>
<dbReference type="Proteomes" id="UP000325957">
    <property type="component" value="Unassembled WGS sequence"/>
</dbReference>
<dbReference type="EMBL" id="SZWF01000019">
    <property type="protein sequence ID" value="KAA9393440.1"/>
    <property type="molecule type" value="Genomic_DNA"/>
</dbReference>
<evidence type="ECO:0000313" key="3">
    <source>
        <dbReference type="Proteomes" id="UP000325957"/>
    </source>
</evidence>
<feature type="chain" id="PRO_5039548203" evidence="1">
    <location>
        <begin position="39"/>
        <end position="276"/>
    </location>
</feature>
<feature type="signal peptide" evidence="1">
    <location>
        <begin position="1"/>
        <end position="38"/>
    </location>
</feature>
<organism evidence="2 3">
    <name type="scientific">Kocuria coralli</name>
    <dbReference type="NCBI Taxonomy" id="1461025"/>
    <lineage>
        <taxon>Bacteria</taxon>
        <taxon>Bacillati</taxon>
        <taxon>Actinomycetota</taxon>
        <taxon>Actinomycetes</taxon>
        <taxon>Micrococcales</taxon>
        <taxon>Micrococcaceae</taxon>
        <taxon>Kocuria</taxon>
    </lineage>
</organism>
<name>A0A5J5KW11_9MICC</name>
<keyword evidence="3" id="KW-1185">Reference proteome</keyword>
<protein>
    <submittedName>
        <fullName evidence="2">DUF4097 domain-containing protein</fullName>
    </submittedName>
</protein>
<reference evidence="2 3" key="1">
    <citation type="submission" date="2019-05" db="EMBL/GenBank/DDBJ databases">
        <title>Kocuria coralli sp. nov., a novel actinobacterium isolated from coral reef seawater.</title>
        <authorList>
            <person name="Li J."/>
        </authorList>
    </citation>
    <scope>NUCLEOTIDE SEQUENCE [LARGE SCALE GENOMIC DNA]</scope>
    <source>
        <strain evidence="2 3">SCSIO 13007</strain>
    </source>
</reference>
<evidence type="ECO:0000256" key="1">
    <source>
        <dbReference type="SAM" id="SignalP"/>
    </source>
</evidence>
<comment type="caution">
    <text evidence="2">The sequence shown here is derived from an EMBL/GenBank/DDBJ whole genome shotgun (WGS) entry which is preliminary data.</text>
</comment>
<proteinExistence type="predicted"/>
<gene>
    <name evidence="2" type="ORF">FCK90_12405</name>
</gene>
<evidence type="ECO:0000313" key="2">
    <source>
        <dbReference type="EMBL" id="KAA9393440.1"/>
    </source>
</evidence>
<keyword evidence="1" id="KW-0732">Signal</keyword>
<accession>A0A5J5KW11</accession>
<dbReference type="RefSeq" id="WP_158034612.1">
    <property type="nucleotide sequence ID" value="NZ_ML708624.1"/>
</dbReference>
<dbReference type="AlphaFoldDB" id="A0A5J5KW11"/>
<sequence>MKTTRTKNPAAKPAAIITAVAGGIVLLAAGTTAAIATAGTLTAGGDPSPVQSADATGITAIDVDSGATWLTVEFGDVQEATLTSGGPDRQGRWTLEREDDELVLQRHGRPFGNWCIFGFCGEEGRATVLTLPEQLNDGSLDAGIDSGAGTVTVDGDFRDLDVQVGAGEAFVNGAARMLSVSVGAGTADVDVESVTEAAFEVSAGEVIAQLSGSAPNRVGVDVAVGTADLTLPEGTYDVTARSAVGDVVNDLDVASDSSHVVEADVSAGEIFLRPGA</sequence>